<keyword evidence="4" id="KW-1185">Reference proteome</keyword>
<comment type="caution">
    <text evidence="3">The sequence shown here is derived from an EMBL/GenBank/DDBJ whole genome shotgun (WGS) entry which is preliminary data.</text>
</comment>
<proteinExistence type="predicted"/>
<evidence type="ECO:0000313" key="4">
    <source>
        <dbReference type="Proteomes" id="UP001172457"/>
    </source>
</evidence>
<dbReference type="PANTHER" id="PTHR11697">
    <property type="entry name" value="GENERAL TRANSCRIPTION FACTOR 2-RELATED ZINC FINGER PROTEIN"/>
    <property type="match status" value="1"/>
</dbReference>
<name>A0AA38TBK4_9ASTR</name>
<sequence>MKVTDGLGQRLVEIGGSVDGEEEIERKLRGFAGVGFGEVRVKDGNQDIGNGGTFHSSMDKFLIKRKNPVDSEPTNADSSKRSRVDSEINLADLPSDPGMRIRILDYNPNIRDEVQRSYLIKESCQPRNHQFPSTLFGRKQRRFNTTWFDEYLTWLEYNIKEDVAYCLCCCLFKANVGAQAGADSFVGKGFGQGKRSYGFMLEVLIVLTTKLGPNHNESIEVVAFKNAPKNLKLTSPNIQKNIVNVAATETPKLIVNDLGDDFFSVFVDGSRDVSIKEQMSVVLQLTLVAVAKKHLKIASLFLLLTNVVNVVGGSRKCRDRLREQAAKVINALDVGEISSGRGLNKETSLIRAGNTRWQSHYGTMTLLGITNELSQALQRKEQDIVNAVNLVGLCKKQLQTLRDNGWDSMLNQATLFCEKHNIDVCNMDDMFLLPGRSRLQAPRMSNLHHYSVELFYAVIDLQLMELDNRFNETTAELLLYMSCLSPRNSFLAFDKSKLFRLAQFFPNDYLKMEIMILDDQLETYTDIIRIFQI</sequence>
<feature type="domain" description="DUF4371" evidence="2">
    <location>
        <begin position="210"/>
        <end position="285"/>
    </location>
</feature>
<feature type="region of interest" description="Disordered" evidence="1">
    <location>
        <begin position="66"/>
        <end position="85"/>
    </location>
</feature>
<dbReference type="InterPro" id="IPR055298">
    <property type="entry name" value="AtLOH3-like"/>
</dbReference>
<accession>A0AA38TBK4</accession>
<dbReference type="Proteomes" id="UP001172457">
    <property type="component" value="Chromosome 3"/>
</dbReference>
<reference evidence="3" key="1">
    <citation type="submission" date="2023-03" db="EMBL/GenBank/DDBJ databases">
        <title>Chromosome-scale reference genome and RAD-based genetic map of yellow starthistle (Centaurea solstitialis) reveal putative structural variation and QTLs associated with invader traits.</title>
        <authorList>
            <person name="Reatini B."/>
            <person name="Cang F.A."/>
            <person name="Jiang Q."/>
            <person name="Mckibben M.T.W."/>
            <person name="Barker M.S."/>
            <person name="Rieseberg L.H."/>
            <person name="Dlugosch K.M."/>
        </authorList>
    </citation>
    <scope>NUCLEOTIDE SEQUENCE</scope>
    <source>
        <strain evidence="3">CAN-66</strain>
        <tissue evidence="3">Leaf</tissue>
    </source>
</reference>
<evidence type="ECO:0000259" key="2">
    <source>
        <dbReference type="Pfam" id="PF14291"/>
    </source>
</evidence>
<organism evidence="3 4">
    <name type="scientific">Centaurea solstitialis</name>
    <name type="common">yellow star-thistle</name>
    <dbReference type="NCBI Taxonomy" id="347529"/>
    <lineage>
        <taxon>Eukaryota</taxon>
        <taxon>Viridiplantae</taxon>
        <taxon>Streptophyta</taxon>
        <taxon>Embryophyta</taxon>
        <taxon>Tracheophyta</taxon>
        <taxon>Spermatophyta</taxon>
        <taxon>Magnoliopsida</taxon>
        <taxon>eudicotyledons</taxon>
        <taxon>Gunneridae</taxon>
        <taxon>Pentapetalae</taxon>
        <taxon>asterids</taxon>
        <taxon>campanulids</taxon>
        <taxon>Asterales</taxon>
        <taxon>Asteraceae</taxon>
        <taxon>Carduoideae</taxon>
        <taxon>Cardueae</taxon>
        <taxon>Centaureinae</taxon>
        <taxon>Centaurea</taxon>
    </lineage>
</organism>
<evidence type="ECO:0000313" key="3">
    <source>
        <dbReference type="EMBL" id="KAJ9557939.1"/>
    </source>
</evidence>
<dbReference type="AlphaFoldDB" id="A0AA38TBK4"/>
<evidence type="ECO:0000256" key="1">
    <source>
        <dbReference type="SAM" id="MobiDB-lite"/>
    </source>
</evidence>
<dbReference type="Pfam" id="PF14291">
    <property type="entry name" value="DUF4371"/>
    <property type="match status" value="1"/>
</dbReference>
<dbReference type="InterPro" id="IPR025398">
    <property type="entry name" value="DUF4371"/>
</dbReference>
<protein>
    <recommendedName>
        <fullName evidence="2">DUF4371 domain-containing protein</fullName>
    </recommendedName>
</protein>
<gene>
    <name evidence="3" type="ORF">OSB04_012553</name>
</gene>
<dbReference type="EMBL" id="JARYMX010000003">
    <property type="protein sequence ID" value="KAJ9557939.1"/>
    <property type="molecule type" value="Genomic_DNA"/>
</dbReference>
<dbReference type="PANTHER" id="PTHR11697:SF230">
    <property type="entry name" value="ZINC FINGER, MYM DOMAIN CONTAINING 1"/>
    <property type="match status" value="1"/>
</dbReference>